<name>A0ABV2WVD8_9NOCA</name>
<dbReference type="EMBL" id="JBEYBF010000018">
    <property type="protein sequence ID" value="MEU1954862.1"/>
    <property type="molecule type" value="Genomic_DNA"/>
</dbReference>
<feature type="chain" id="PRO_5045375191" evidence="1">
    <location>
        <begin position="25"/>
        <end position="68"/>
    </location>
</feature>
<protein>
    <submittedName>
        <fullName evidence="2">Uncharacterized protein</fullName>
    </submittedName>
</protein>
<feature type="signal peptide" evidence="1">
    <location>
        <begin position="1"/>
        <end position="24"/>
    </location>
</feature>
<evidence type="ECO:0000313" key="2">
    <source>
        <dbReference type="EMBL" id="MEU1954862.1"/>
    </source>
</evidence>
<comment type="caution">
    <text evidence="2">The sequence shown here is derived from an EMBL/GenBank/DDBJ whole genome shotgun (WGS) entry which is preliminary data.</text>
</comment>
<evidence type="ECO:0000313" key="3">
    <source>
        <dbReference type="Proteomes" id="UP001550628"/>
    </source>
</evidence>
<evidence type="ECO:0000256" key="1">
    <source>
        <dbReference type="SAM" id="SignalP"/>
    </source>
</evidence>
<organism evidence="2 3">
    <name type="scientific">Nocardia rhamnosiphila</name>
    <dbReference type="NCBI Taxonomy" id="426716"/>
    <lineage>
        <taxon>Bacteria</taxon>
        <taxon>Bacillati</taxon>
        <taxon>Actinomycetota</taxon>
        <taxon>Actinomycetes</taxon>
        <taxon>Mycobacteriales</taxon>
        <taxon>Nocardiaceae</taxon>
        <taxon>Nocardia</taxon>
    </lineage>
</organism>
<dbReference type="RefSeq" id="WP_356955890.1">
    <property type="nucleotide sequence ID" value="NZ_JBEYBD010000004.1"/>
</dbReference>
<keyword evidence="3" id="KW-1185">Reference proteome</keyword>
<keyword evidence="1" id="KW-0732">Signal</keyword>
<reference evidence="2 3" key="1">
    <citation type="submission" date="2024-06" db="EMBL/GenBank/DDBJ databases">
        <title>The Natural Products Discovery Center: Release of the First 8490 Sequenced Strains for Exploring Actinobacteria Biosynthetic Diversity.</title>
        <authorList>
            <person name="Kalkreuter E."/>
            <person name="Kautsar S.A."/>
            <person name="Yang D."/>
            <person name="Bader C.D."/>
            <person name="Teijaro C.N."/>
            <person name="Fluegel L."/>
            <person name="Davis C.M."/>
            <person name="Simpson J.R."/>
            <person name="Lauterbach L."/>
            <person name="Steele A.D."/>
            <person name="Gui C."/>
            <person name="Meng S."/>
            <person name="Li G."/>
            <person name="Viehrig K."/>
            <person name="Ye F."/>
            <person name="Su P."/>
            <person name="Kiefer A.F."/>
            <person name="Nichols A."/>
            <person name="Cepeda A.J."/>
            <person name="Yan W."/>
            <person name="Fan B."/>
            <person name="Jiang Y."/>
            <person name="Adhikari A."/>
            <person name="Zheng C.-J."/>
            <person name="Schuster L."/>
            <person name="Cowan T.M."/>
            <person name="Smanski M.J."/>
            <person name="Chevrette M.G."/>
            <person name="De Carvalho L.P.S."/>
            <person name="Shen B."/>
        </authorList>
    </citation>
    <scope>NUCLEOTIDE SEQUENCE [LARGE SCALE GENOMIC DNA]</scope>
    <source>
        <strain evidence="2 3">NPDC019708</strain>
    </source>
</reference>
<accession>A0ABV2WVD8</accession>
<sequence>MMKHLITGAMIAAFTFGAAGIAAADTTVGYYPTHGACVANGVNEFGREGLGKTWFCRRSGNQFELFTR</sequence>
<dbReference type="Proteomes" id="UP001550628">
    <property type="component" value="Unassembled WGS sequence"/>
</dbReference>
<gene>
    <name evidence="2" type="ORF">ABZ510_23710</name>
</gene>
<proteinExistence type="predicted"/>